<dbReference type="Proteomes" id="UP001596492">
    <property type="component" value="Unassembled WGS sequence"/>
</dbReference>
<dbReference type="InterPro" id="IPR027417">
    <property type="entry name" value="P-loop_NTPase"/>
</dbReference>
<dbReference type="InterPro" id="IPR002789">
    <property type="entry name" value="HerA_central"/>
</dbReference>
<dbReference type="Gene3D" id="3.40.50.300">
    <property type="entry name" value="P-loop containing nucleotide triphosphate hydrolases"/>
    <property type="match status" value="2"/>
</dbReference>
<dbReference type="PANTHER" id="PTHR42957:SF1">
    <property type="entry name" value="HELICASE MJ1565-RELATED"/>
    <property type="match status" value="1"/>
</dbReference>
<sequence length="564" mass="62823">MAYQIGKVIQVKGDQIHIELIDHDSSKPIGVPETMAVAVPTDDGPETLLIGQPGSFIELSLPNGRLLCLVTEIQMKQVNIPISAEKSAMLEGELLLDRAARILVSIPVGTFNSKSEFERGTNSLPTVNAPAFAVLPSTIDRIYASFAEGDFSLGKLSLFPEQEAKMNLDAFLGRHAAILGQTGGGKSWTVASILQKISKFPQSTVLLLDLHGEYTNAFGEEAEVIAANEIEMPYWLMNSEELLGLMIDRAESSAPNQNAKFKELLQEAKESNVENKKLGLEKITIDTPVFFDLKSIIDEFRKLDVEMVAGKTKPVKGPLHGDFTRLLMRLESRLNDRRYDLIFKPKTYNTSASMNDLFRKILGEQEDAAKKIVVLDMSPVPFDVRGSIISLVLRCLFDFSYWYSRVNESRYPISIFADEAHIYLSDKSSDSAPRESAERIAKEGRKYGLSLTVISQRPRELSSTILSQCGSFLCLRISNPDDQSYVRNLLPDSVRGITSMFSSLTRGEAILIGDSMMMPTRIKVDKPNPTPNSNDASFVDTWSKERDVLDVEKVLQAWRNQKIV</sequence>
<dbReference type="PANTHER" id="PTHR42957">
    <property type="entry name" value="HELICASE MJ1565-RELATED"/>
    <property type="match status" value="1"/>
</dbReference>
<feature type="domain" description="Helicase HerA central" evidence="1">
    <location>
        <begin position="153"/>
        <end position="394"/>
    </location>
</feature>
<evidence type="ECO:0000313" key="2">
    <source>
        <dbReference type="EMBL" id="MFC7291187.1"/>
    </source>
</evidence>
<dbReference type="SUPFAM" id="SSF52540">
    <property type="entry name" value="P-loop containing nucleoside triphosphate hydrolases"/>
    <property type="match status" value="1"/>
</dbReference>
<reference evidence="3" key="1">
    <citation type="journal article" date="2019" name="Int. J. Syst. Evol. Microbiol.">
        <title>The Global Catalogue of Microorganisms (GCM) 10K type strain sequencing project: providing services to taxonomists for standard genome sequencing and annotation.</title>
        <authorList>
            <consortium name="The Broad Institute Genomics Platform"/>
            <consortium name="The Broad Institute Genome Sequencing Center for Infectious Disease"/>
            <person name="Wu L."/>
            <person name="Ma J."/>
        </authorList>
    </citation>
    <scope>NUCLEOTIDE SEQUENCE [LARGE SCALE GENOMIC DNA]</scope>
    <source>
        <strain evidence="3">CCUG 51308</strain>
    </source>
</reference>
<evidence type="ECO:0000313" key="3">
    <source>
        <dbReference type="Proteomes" id="UP001596492"/>
    </source>
</evidence>
<proteinExistence type="predicted"/>
<gene>
    <name evidence="2" type="ORF">ACFQS8_06130</name>
</gene>
<keyword evidence="2" id="KW-0547">Nucleotide-binding</keyword>
<dbReference type="GO" id="GO:0005524">
    <property type="term" value="F:ATP binding"/>
    <property type="evidence" value="ECO:0007669"/>
    <property type="project" value="UniProtKB-KW"/>
</dbReference>
<keyword evidence="3" id="KW-1185">Reference proteome</keyword>
<comment type="caution">
    <text evidence="2">The sequence shown here is derived from an EMBL/GenBank/DDBJ whole genome shotgun (WGS) entry which is preliminary data.</text>
</comment>
<keyword evidence="2" id="KW-0067">ATP-binding</keyword>
<organism evidence="2 3">
    <name type="scientific">Hirschia litorea</name>
    <dbReference type="NCBI Taxonomy" id="1199156"/>
    <lineage>
        <taxon>Bacteria</taxon>
        <taxon>Pseudomonadati</taxon>
        <taxon>Pseudomonadota</taxon>
        <taxon>Alphaproteobacteria</taxon>
        <taxon>Hyphomonadales</taxon>
        <taxon>Hyphomonadaceae</taxon>
        <taxon>Hirschia</taxon>
    </lineage>
</organism>
<accession>A0ABW2IJK1</accession>
<evidence type="ECO:0000259" key="1">
    <source>
        <dbReference type="Pfam" id="PF01935"/>
    </source>
</evidence>
<dbReference type="Pfam" id="PF01935">
    <property type="entry name" value="DUF87"/>
    <property type="match status" value="1"/>
</dbReference>
<dbReference type="InterPro" id="IPR008571">
    <property type="entry name" value="HerA-like"/>
</dbReference>
<dbReference type="RefSeq" id="WP_382166380.1">
    <property type="nucleotide sequence ID" value="NZ_JBHTBR010000002.1"/>
</dbReference>
<dbReference type="EMBL" id="JBHTBR010000002">
    <property type="protein sequence ID" value="MFC7291187.1"/>
    <property type="molecule type" value="Genomic_DNA"/>
</dbReference>
<name>A0ABW2IJK1_9PROT</name>
<protein>
    <submittedName>
        <fullName evidence="2">ATP-binding protein</fullName>
    </submittedName>
</protein>